<proteinExistence type="predicted"/>
<keyword evidence="2" id="KW-1185">Reference proteome</keyword>
<dbReference type="Gene3D" id="3.40.50.2000">
    <property type="entry name" value="Glycogen Phosphorylase B"/>
    <property type="match status" value="1"/>
</dbReference>
<sequence length="307" mass="34397">MSLGYGTSHYYKKAKNIKADLFICHQELATYIGTKLIKAGFKVAFDLEDWYSEDLLPAARAERPINLLQTTESVALNKGVFCITTSKALAKKLSQTYKCPIPTAVYNVFPSPDVDLNKPKGFSNPLKLFWFSQTIGTGRGLEQFINISKGFKNSVEIHLLGNITPQYKELLNSILPAQHKLYFHELVEESKLAAKIASFDIGLALELDSPMSRNYTITNKFFQYIQSGLPVIASETAGQIEGFEQFKPGYLLPQQPLAMDISKLEQWLNNATALQTARGKAIEMAGIFNWENESKKLLNSINEALEK</sequence>
<dbReference type="EMBL" id="BAAAZC010000019">
    <property type="protein sequence ID" value="GAA3975276.1"/>
    <property type="molecule type" value="Genomic_DNA"/>
</dbReference>
<comment type="caution">
    <text evidence="1">The sequence shown here is derived from an EMBL/GenBank/DDBJ whole genome shotgun (WGS) entry which is preliminary data.</text>
</comment>
<reference evidence="2" key="1">
    <citation type="journal article" date="2019" name="Int. J. Syst. Evol. Microbiol.">
        <title>The Global Catalogue of Microorganisms (GCM) 10K type strain sequencing project: providing services to taxonomists for standard genome sequencing and annotation.</title>
        <authorList>
            <consortium name="The Broad Institute Genomics Platform"/>
            <consortium name="The Broad Institute Genome Sequencing Center for Infectious Disease"/>
            <person name="Wu L."/>
            <person name="Ma J."/>
        </authorList>
    </citation>
    <scope>NUCLEOTIDE SEQUENCE [LARGE SCALE GENOMIC DNA]</scope>
    <source>
        <strain evidence="2">JCM 16601</strain>
    </source>
</reference>
<evidence type="ECO:0000313" key="1">
    <source>
        <dbReference type="EMBL" id="GAA3975276.1"/>
    </source>
</evidence>
<accession>A0ABP7Q282</accession>
<organism evidence="1 2">
    <name type="scientific">Mucilaginibacter dorajii</name>
    <dbReference type="NCBI Taxonomy" id="692994"/>
    <lineage>
        <taxon>Bacteria</taxon>
        <taxon>Pseudomonadati</taxon>
        <taxon>Bacteroidota</taxon>
        <taxon>Sphingobacteriia</taxon>
        <taxon>Sphingobacteriales</taxon>
        <taxon>Sphingobacteriaceae</taxon>
        <taxon>Mucilaginibacter</taxon>
    </lineage>
</organism>
<dbReference type="Proteomes" id="UP001500742">
    <property type="component" value="Unassembled WGS sequence"/>
</dbReference>
<protein>
    <recommendedName>
        <fullName evidence="3">Glycosyl transferase family 1 domain-containing protein</fullName>
    </recommendedName>
</protein>
<gene>
    <name evidence="1" type="ORF">GCM10022210_27150</name>
</gene>
<evidence type="ECO:0000313" key="2">
    <source>
        <dbReference type="Proteomes" id="UP001500742"/>
    </source>
</evidence>
<dbReference type="SUPFAM" id="SSF53756">
    <property type="entry name" value="UDP-Glycosyltransferase/glycogen phosphorylase"/>
    <property type="match status" value="1"/>
</dbReference>
<evidence type="ECO:0008006" key="3">
    <source>
        <dbReference type="Google" id="ProtNLM"/>
    </source>
</evidence>
<name>A0ABP7Q282_9SPHI</name>